<dbReference type="InterPro" id="IPR051540">
    <property type="entry name" value="S-2-haloacid_dehalogenase"/>
</dbReference>
<dbReference type="Proteomes" id="UP000006844">
    <property type="component" value="Chromosome"/>
</dbReference>
<dbReference type="HOGENOM" id="CLU_074041_0_0_0"/>
<keyword evidence="3" id="KW-1185">Reference proteome</keyword>
<evidence type="ECO:0000256" key="1">
    <source>
        <dbReference type="ARBA" id="ARBA00022801"/>
    </source>
</evidence>
<proteinExistence type="predicted"/>
<dbReference type="SFLD" id="SFLDS00003">
    <property type="entry name" value="Haloacid_Dehalogenase"/>
    <property type="match status" value="1"/>
</dbReference>
<dbReference type="SFLD" id="SFLDG01129">
    <property type="entry name" value="C1.5:_HAD__Beta-PGM__Phosphata"/>
    <property type="match status" value="1"/>
</dbReference>
<reference evidence="2 3" key="1">
    <citation type="journal article" date="2012" name="Stand. Genomic Sci.">
        <title>Complete genome sequence of Terriglobus saanensis type strain SP1PR4(T), an Acidobacteria from tundra soil.</title>
        <authorList>
            <person name="Rawat S.R."/>
            <person name="Mannisto M.K."/>
            <person name="Starovoytov V."/>
            <person name="Goodwin L."/>
            <person name="Nolan M."/>
            <person name="Hauser L."/>
            <person name="Land M."/>
            <person name="Davenport K.W."/>
            <person name="Woyke T."/>
            <person name="Haggblom M.M."/>
        </authorList>
    </citation>
    <scope>NUCLEOTIDE SEQUENCE</scope>
    <source>
        <strain evidence="3">ATCC BAA-1853 / DSM 23119 / SP1PR4</strain>
    </source>
</reference>
<dbReference type="InterPro" id="IPR023198">
    <property type="entry name" value="PGP-like_dom2"/>
</dbReference>
<dbReference type="AlphaFoldDB" id="E8V5U3"/>
<name>E8V5U3_TERSS</name>
<dbReference type="KEGG" id="tsa:AciPR4_1896"/>
<keyword evidence="1 2" id="KW-0378">Hydrolase</keyword>
<dbReference type="Gene3D" id="1.10.150.240">
    <property type="entry name" value="Putative phosphatase, domain 2"/>
    <property type="match status" value="1"/>
</dbReference>
<organism evidence="2 3">
    <name type="scientific">Terriglobus saanensis (strain ATCC BAA-1853 / DSM 23119 / SP1PR4)</name>
    <dbReference type="NCBI Taxonomy" id="401053"/>
    <lineage>
        <taxon>Bacteria</taxon>
        <taxon>Pseudomonadati</taxon>
        <taxon>Acidobacteriota</taxon>
        <taxon>Terriglobia</taxon>
        <taxon>Terriglobales</taxon>
        <taxon>Acidobacteriaceae</taxon>
        <taxon>Terriglobus</taxon>
    </lineage>
</organism>
<evidence type="ECO:0000313" key="2">
    <source>
        <dbReference type="EMBL" id="ADV82702.1"/>
    </source>
</evidence>
<protein>
    <submittedName>
        <fullName evidence="2">Haloacid dehalogenase domain protein hydrolase</fullName>
    </submittedName>
</protein>
<dbReference type="InterPro" id="IPR036412">
    <property type="entry name" value="HAD-like_sf"/>
</dbReference>
<dbReference type="Pfam" id="PF00702">
    <property type="entry name" value="Hydrolase"/>
    <property type="match status" value="1"/>
</dbReference>
<dbReference type="Gene3D" id="3.40.50.1000">
    <property type="entry name" value="HAD superfamily/HAD-like"/>
    <property type="match status" value="1"/>
</dbReference>
<dbReference type="SUPFAM" id="SSF56784">
    <property type="entry name" value="HAD-like"/>
    <property type="match status" value="1"/>
</dbReference>
<sequence length="242" mass="27463">MRMLPSPTFDLPAVGQTLMIDADDTLWENNHLFDRAIASFVTFLDHKTHTPDEVRDHLNRIEHDRVRLHGYGLASFRKSLVICFEELSGEVVTEAHRTEIDRFTALITESPIELLPEVDTTLAYLAGRHRLLLVTKGAEEEQVRKLERSGLADYFDGVEVLSEKHVEAYLELRHRHACEAATTWMIGNSPKSDVNPALAAGLNAVLVPHANTWVLEHEKLSDAPEGQRLLTVDRFTDLRLHF</sequence>
<dbReference type="PANTHER" id="PTHR43316:SF8">
    <property type="entry name" value="HAD FAMILY HYDROLASE"/>
    <property type="match status" value="1"/>
</dbReference>
<dbReference type="EMBL" id="CP002467">
    <property type="protein sequence ID" value="ADV82702.1"/>
    <property type="molecule type" value="Genomic_DNA"/>
</dbReference>
<dbReference type="STRING" id="401053.AciPR4_1896"/>
<dbReference type="GO" id="GO:0016787">
    <property type="term" value="F:hydrolase activity"/>
    <property type="evidence" value="ECO:0007669"/>
    <property type="project" value="UniProtKB-KW"/>
</dbReference>
<evidence type="ECO:0000313" key="3">
    <source>
        <dbReference type="Proteomes" id="UP000006844"/>
    </source>
</evidence>
<dbReference type="InterPro" id="IPR023214">
    <property type="entry name" value="HAD_sf"/>
</dbReference>
<gene>
    <name evidence="2" type="ordered locus">AciPR4_1896</name>
</gene>
<dbReference type="eggNOG" id="COG1011">
    <property type="taxonomic scope" value="Bacteria"/>
</dbReference>
<dbReference type="PANTHER" id="PTHR43316">
    <property type="entry name" value="HYDROLASE, HALOACID DELAHOGENASE-RELATED"/>
    <property type="match status" value="1"/>
</dbReference>
<accession>E8V5U3</accession>